<reference evidence="15" key="1">
    <citation type="submission" date="2018-03" db="EMBL/GenBank/DDBJ databases">
        <title>Genome sequencing of Melaminivora sp. strain SC2-7.</title>
        <authorList>
            <person name="Kim S.-J."/>
            <person name="Heo J."/>
            <person name="Ahn J.-H."/>
            <person name="Kwon S.-W."/>
        </authorList>
    </citation>
    <scope>NUCLEOTIDE SEQUENCE [LARGE SCALE GENOMIC DNA]</scope>
    <source>
        <strain evidence="15">SC2-7</strain>
    </source>
</reference>
<evidence type="ECO:0000256" key="10">
    <source>
        <dbReference type="ARBA" id="ARBA00023186"/>
    </source>
</evidence>
<dbReference type="GO" id="GO:0051082">
    <property type="term" value="F:unfolded protein binding"/>
    <property type="evidence" value="ECO:0007669"/>
    <property type="project" value="InterPro"/>
</dbReference>
<evidence type="ECO:0000256" key="13">
    <source>
        <dbReference type="SAM" id="MobiDB-lite"/>
    </source>
</evidence>
<dbReference type="InterPro" id="IPR004961">
    <property type="entry name" value="Lipase_chaperone"/>
</dbReference>
<keyword evidence="3" id="KW-1003">Cell membrane</keyword>
<keyword evidence="10" id="KW-0143">Chaperone</keyword>
<comment type="similarity">
    <text evidence="2">Belongs to the lipase chaperone family.</text>
</comment>
<dbReference type="GO" id="GO:0005886">
    <property type="term" value="C:plasma membrane"/>
    <property type="evidence" value="ECO:0007669"/>
    <property type="project" value="UniProtKB-SubCell"/>
</dbReference>
<evidence type="ECO:0000256" key="7">
    <source>
        <dbReference type="ARBA" id="ARBA00022989"/>
    </source>
</evidence>
<evidence type="ECO:0000256" key="1">
    <source>
        <dbReference type="ARBA" id="ARBA00004383"/>
    </source>
</evidence>
<keyword evidence="9" id="KW-0472">Membrane</keyword>
<feature type="region of interest" description="Disordered" evidence="13">
    <location>
        <begin position="1"/>
        <end position="40"/>
    </location>
</feature>
<evidence type="ECO:0000313" key="15">
    <source>
        <dbReference type="Proteomes" id="UP000241829"/>
    </source>
</evidence>
<keyword evidence="15" id="KW-1185">Reference proteome</keyword>
<keyword evidence="5" id="KW-0812">Transmembrane</keyword>
<evidence type="ECO:0000256" key="4">
    <source>
        <dbReference type="ARBA" id="ARBA00022519"/>
    </source>
</evidence>
<accession>A0A2P1NQ80</accession>
<sequence>MAERAQLAERPARQARLPFSADAPEAPGEPVAAPAQPAGAELPAAWRTSGNLRDRLEAWLLDAGPAADPAALKAQLAALVVQHFPPEEAAQALALVARYVDYRVALGELAAPADPGDPYALRLALDARQRLRQTHFGADEYQALFGADEAADRAMLARTEILRDPHLSEPQRAAALAAVEQQLPPHERALRSAAVQHEDVAAQTAAFDAQGVDPLTRQQQRATLYGQAASERLAALDTQEAHWQSRLASYAAAQARQAHAAELAQLRTQLFTPEESLRVEAALRVRQLGSQGAATR</sequence>
<evidence type="ECO:0000256" key="9">
    <source>
        <dbReference type="ARBA" id="ARBA00023136"/>
    </source>
</evidence>
<evidence type="ECO:0000256" key="2">
    <source>
        <dbReference type="ARBA" id="ARBA00010358"/>
    </source>
</evidence>
<dbReference type="EMBL" id="CP027792">
    <property type="protein sequence ID" value="AVP59166.1"/>
    <property type="molecule type" value="Genomic_DNA"/>
</dbReference>
<dbReference type="Proteomes" id="UP000241829">
    <property type="component" value="Chromosome"/>
</dbReference>
<dbReference type="AlphaFoldDB" id="A0A2P1NQ80"/>
<proteinExistence type="inferred from homology"/>
<evidence type="ECO:0000256" key="6">
    <source>
        <dbReference type="ARBA" id="ARBA00022963"/>
    </source>
</evidence>
<evidence type="ECO:0000256" key="12">
    <source>
        <dbReference type="ARBA" id="ARBA00031542"/>
    </source>
</evidence>
<organism evidence="14 15">
    <name type="scientific">Pulveribacter suum</name>
    <dbReference type="NCBI Taxonomy" id="2116657"/>
    <lineage>
        <taxon>Bacteria</taxon>
        <taxon>Pseudomonadati</taxon>
        <taxon>Pseudomonadota</taxon>
        <taxon>Betaproteobacteria</taxon>
        <taxon>Burkholderiales</taxon>
        <taxon>Comamonadaceae</taxon>
        <taxon>Pulveribacter</taxon>
    </lineage>
</organism>
<name>A0A2P1NQ80_9BURK</name>
<dbReference type="KEGG" id="melm:C7H73_15285"/>
<dbReference type="GO" id="GO:0016042">
    <property type="term" value="P:lipid catabolic process"/>
    <property type="evidence" value="ECO:0007669"/>
    <property type="project" value="UniProtKB-KW"/>
</dbReference>
<feature type="compositionally biased region" description="Low complexity" evidence="13">
    <location>
        <begin position="21"/>
        <end position="40"/>
    </location>
</feature>
<feature type="compositionally biased region" description="Basic and acidic residues" evidence="13">
    <location>
        <begin position="1"/>
        <end position="12"/>
    </location>
</feature>
<dbReference type="OrthoDB" id="8811361at2"/>
<keyword evidence="8" id="KW-0443">Lipid metabolism</keyword>
<evidence type="ECO:0000256" key="11">
    <source>
        <dbReference type="ARBA" id="ARBA00030948"/>
    </source>
</evidence>
<evidence type="ECO:0000256" key="3">
    <source>
        <dbReference type="ARBA" id="ARBA00022475"/>
    </source>
</evidence>
<keyword evidence="7" id="KW-1133">Transmembrane helix</keyword>
<dbReference type="SUPFAM" id="SSF158855">
    <property type="entry name" value="Lipase chaperone-like"/>
    <property type="match status" value="1"/>
</dbReference>
<evidence type="ECO:0000256" key="5">
    <source>
        <dbReference type="ARBA" id="ARBA00022692"/>
    </source>
</evidence>
<protein>
    <recommendedName>
        <fullName evidence="11">Lipase helper protein</fullName>
    </recommendedName>
    <alternativeName>
        <fullName evidence="12">Lipase modulator</fullName>
    </alternativeName>
</protein>
<dbReference type="Pfam" id="PF03280">
    <property type="entry name" value="Lipase_chap"/>
    <property type="match status" value="1"/>
</dbReference>
<comment type="subcellular location">
    <subcellularLocation>
        <location evidence="1">Cell inner membrane</location>
        <topology evidence="1">Single-pass membrane protein</topology>
        <orientation evidence="1">Periplasmic side</orientation>
    </subcellularLocation>
</comment>
<dbReference type="GO" id="GO:0006457">
    <property type="term" value="P:protein folding"/>
    <property type="evidence" value="ECO:0007669"/>
    <property type="project" value="InterPro"/>
</dbReference>
<evidence type="ECO:0000256" key="8">
    <source>
        <dbReference type="ARBA" id="ARBA00023098"/>
    </source>
</evidence>
<keyword evidence="4" id="KW-0997">Cell inner membrane</keyword>
<gene>
    <name evidence="14" type="ORF">C7H73_15285</name>
</gene>
<keyword evidence="6" id="KW-0442">Lipid degradation</keyword>
<evidence type="ECO:0000313" key="14">
    <source>
        <dbReference type="EMBL" id="AVP59166.1"/>
    </source>
</evidence>